<evidence type="ECO:0000313" key="2">
    <source>
        <dbReference type="EMBL" id="SDE02853.1"/>
    </source>
</evidence>
<keyword evidence="1" id="KW-0472">Membrane</keyword>
<sequence length="182" mass="20073">MKFLNSVQPIHVVLALLLVIAGITAFVLLSEPPAGATGVPHETIAGLSVGGDAGLTLEALGSAPFYFQIAVILLSGVLLYMGVAAHRRDHRLRLFFLLGIGFAIFSWVALFLTYELWVTSGKTTVFMGFPTPTNWMFWGIWGSFAAFDLFYVIFFRRYFLPPEDEQAFNDLMDEIKAEGGDA</sequence>
<feature type="transmembrane region" description="Helical" evidence="1">
    <location>
        <begin position="135"/>
        <end position="154"/>
    </location>
</feature>
<reference evidence="2 3" key="1">
    <citation type="submission" date="2016-10" db="EMBL/GenBank/DDBJ databases">
        <authorList>
            <person name="de Groot N.N."/>
        </authorList>
    </citation>
    <scope>NUCLEOTIDE SEQUENCE [LARGE SCALE GENOMIC DNA]</scope>
    <source>
        <strain evidence="2 3">CGMCC 1.9109</strain>
    </source>
</reference>
<evidence type="ECO:0000313" key="3">
    <source>
        <dbReference type="Proteomes" id="UP000183685"/>
    </source>
</evidence>
<dbReference type="OrthoDB" id="8481872at2"/>
<organism evidence="2 3">
    <name type="scientific">Kordiimonas lacus</name>
    <dbReference type="NCBI Taxonomy" id="637679"/>
    <lineage>
        <taxon>Bacteria</taxon>
        <taxon>Pseudomonadati</taxon>
        <taxon>Pseudomonadota</taxon>
        <taxon>Alphaproteobacteria</taxon>
        <taxon>Kordiimonadales</taxon>
        <taxon>Kordiimonadaceae</taxon>
        <taxon>Kordiimonas</taxon>
    </lineage>
</organism>
<feature type="transmembrane region" description="Helical" evidence="1">
    <location>
        <begin position="95"/>
        <end position="115"/>
    </location>
</feature>
<dbReference type="STRING" id="637679.GCA_001550055_02011"/>
<dbReference type="AlphaFoldDB" id="A0A1G6ZKB8"/>
<protein>
    <submittedName>
        <fullName evidence="2">Uncharacterized protein</fullName>
    </submittedName>
</protein>
<feature type="transmembrane region" description="Helical" evidence="1">
    <location>
        <begin position="65"/>
        <end position="83"/>
    </location>
</feature>
<keyword evidence="1" id="KW-1133">Transmembrane helix</keyword>
<accession>A0A1G6ZKB8</accession>
<evidence type="ECO:0000256" key="1">
    <source>
        <dbReference type="SAM" id="Phobius"/>
    </source>
</evidence>
<gene>
    <name evidence="2" type="ORF">SAMN04488071_1844</name>
</gene>
<name>A0A1G6ZKB8_9PROT</name>
<keyword evidence="3" id="KW-1185">Reference proteome</keyword>
<dbReference type="EMBL" id="FNAK01000004">
    <property type="protein sequence ID" value="SDE02853.1"/>
    <property type="molecule type" value="Genomic_DNA"/>
</dbReference>
<proteinExistence type="predicted"/>
<feature type="transmembrane region" description="Helical" evidence="1">
    <location>
        <begin position="12"/>
        <end position="30"/>
    </location>
</feature>
<dbReference type="Proteomes" id="UP000183685">
    <property type="component" value="Unassembled WGS sequence"/>
</dbReference>
<keyword evidence="1" id="KW-0812">Transmembrane</keyword>
<dbReference type="RefSeq" id="WP_068304492.1">
    <property type="nucleotide sequence ID" value="NZ_FNAK01000004.1"/>
</dbReference>